<dbReference type="PDB" id="7WDM">
    <property type="method" value="X-ray"/>
    <property type="resolution" value="2.12 A"/>
    <property type="chains" value="A=1-128"/>
</dbReference>
<organism evidence="1">
    <name type="scientific">Ganoderma microsporum</name>
    <dbReference type="NCBI Taxonomy" id="34462"/>
    <lineage>
        <taxon>Eukaryota</taxon>
        <taxon>Fungi</taxon>
        <taxon>Dikarya</taxon>
        <taxon>Basidiomycota</taxon>
        <taxon>Agaricomycotina</taxon>
        <taxon>Agaricomycetes</taxon>
        <taxon>Polyporales</taxon>
        <taxon>Polyporaceae</taxon>
        <taxon>Ganoderma</taxon>
    </lineage>
</organism>
<dbReference type="Gene3D" id="2.60.40.1790">
    <property type="entry name" value="Fungal immunomodulatory protein Fve"/>
    <property type="match status" value="1"/>
</dbReference>
<evidence type="ECO:0000313" key="1">
    <source>
        <dbReference type="PDB" id="3KCW"/>
    </source>
</evidence>
<dbReference type="PDBsum" id="3KCW"/>
<dbReference type="SMR" id="E7FH75"/>
<reference evidence="1 2" key="1">
    <citation type="submission" date="2009-10" db="PDB data bank">
        <title>Single cysteine replacement at Leu6 increase the potent and thermostability in Ganoderma fungal immunomodulatory proteins.</title>
        <authorList>
            <person name="Hsu M.F."/>
            <person name="Wang A.H.J."/>
            <person name="Yang C.S."/>
            <person name="Huang C.T."/>
            <person name="Hseu R.S."/>
            <person name="Lin C.W."/>
            <person name="Wu M.Y."/>
            <person name="Huang C.S."/>
            <person name="Fu H.Y."/>
        </authorList>
    </citation>
    <scope>X-RAY CRYSTALLOGRAPHY (2.00 ANGSTROMS)</scope>
</reference>
<evidence type="ECO:0007829" key="3">
    <source>
        <dbReference type="PDB" id="7WDM"/>
    </source>
</evidence>
<dbReference type="Pfam" id="PF09259">
    <property type="entry name" value="Fve"/>
    <property type="match status" value="1"/>
</dbReference>
<dbReference type="SUPFAM" id="SSF101542">
    <property type="entry name" value="Fungal immunomodulatory protein, FIP"/>
    <property type="match status" value="1"/>
</dbReference>
<accession>E7FH75</accession>
<dbReference type="InterPro" id="IPR053742">
    <property type="entry name" value="Fungal_ImmunoLectin_sf"/>
</dbReference>
<dbReference type="InterPro" id="IPR015339">
    <property type="entry name" value="Immunomodulatory_FIP-Fve_fun"/>
</dbReference>
<protein>
    <submittedName>
        <fullName evidence="1">Immunomodulatory protein</fullName>
    </submittedName>
</protein>
<reference evidence="3" key="2">
    <citation type="submission" date="2021-12" db="PDB data bank">
        <title>Linking the thermostability of FIP-nha (Nectria haematococca) to its structural properties.</title>
        <authorList>
            <person name="Liu Y."/>
        </authorList>
    </citation>
    <scope>X-RAY CRYSTALLOGRAPHY (2.12 ANGSTROMS) OF 1-128</scope>
</reference>
<name>E7FH75_GANMI</name>
<dbReference type="GO" id="GO:0002682">
    <property type="term" value="P:regulation of immune system process"/>
    <property type="evidence" value="ECO:0007669"/>
    <property type="project" value="InterPro"/>
</dbReference>
<evidence type="ECO:0007829" key="2">
    <source>
        <dbReference type="PDB" id="3KCW"/>
    </source>
</evidence>
<sequence length="134" mass="15171">MSDTALIFTLAWNVKQLAFDYTPNWGRGRPSSFIDTVTFPTVLTDKAYTYRVVVSGKDLGVRPSYAVESDGSQKINFLEYNSGYGIADTNTIQVYVIDPDTGNNFIVAQWNYLEQKLISEEDLNSAVDHHHHHH</sequence>
<dbReference type="AlphaFoldDB" id="E7FH75"/>
<keyword evidence="2 3" id="KW-0002">3D-structure</keyword>
<dbReference type="PDB" id="3KCW">
    <property type="method" value="X-ray"/>
    <property type="resolution" value="2.00 A"/>
    <property type="chains" value="A=1-134"/>
</dbReference>
<dbReference type="GO" id="GO:0030246">
    <property type="term" value="F:carbohydrate binding"/>
    <property type="evidence" value="ECO:0007669"/>
    <property type="project" value="InterPro"/>
</dbReference>
<dbReference type="InterPro" id="IPR036344">
    <property type="entry name" value="FIP_sf"/>
</dbReference>
<dbReference type="EvolutionaryTrace" id="E7FH75"/>
<proteinExistence type="evidence at protein level"/>